<dbReference type="Proteomes" id="UP000000560">
    <property type="component" value="Chromosome VII"/>
</dbReference>
<reference evidence="3" key="1">
    <citation type="journal article" date="2005" name="Nature">
        <title>Sequencing of Aspergillus nidulans and comparative analysis with A. fumigatus and A. oryzae.</title>
        <authorList>
            <person name="Galagan J.E."/>
            <person name="Calvo S.E."/>
            <person name="Cuomo C."/>
            <person name="Ma L.J."/>
            <person name="Wortman J.R."/>
            <person name="Batzoglou S."/>
            <person name="Lee S.I."/>
            <person name="Basturkmen M."/>
            <person name="Spevak C.C."/>
            <person name="Clutterbuck J."/>
            <person name="Kapitonov V."/>
            <person name="Jurka J."/>
            <person name="Scazzocchio C."/>
            <person name="Farman M."/>
            <person name="Butler J."/>
            <person name="Purcell S."/>
            <person name="Harris S."/>
            <person name="Braus G.H."/>
            <person name="Draht O."/>
            <person name="Busch S."/>
            <person name="D'Enfert C."/>
            <person name="Bouchier C."/>
            <person name="Goldman G.H."/>
            <person name="Bell-Pedersen D."/>
            <person name="Griffiths-Jones S."/>
            <person name="Doonan J.H."/>
            <person name="Yu J."/>
            <person name="Vienken K."/>
            <person name="Pain A."/>
            <person name="Freitag M."/>
            <person name="Selker E.U."/>
            <person name="Archer D.B."/>
            <person name="Penalva M.A."/>
            <person name="Oakley B.R."/>
            <person name="Momany M."/>
            <person name="Tanaka T."/>
            <person name="Kumagai T."/>
            <person name="Asai K."/>
            <person name="Machida M."/>
            <person name="Nierman W.C."/>
            <person name="Denning D.W."/>
            <person name="Caddick M."/>
            <person name="Hynes M."/>
            <person name="Paoletti M."/>
            <person name="Fischer R."/>
            <person name="Miller B."/>
            <person name="Dyer P."/>
            <person name="Sachs M.S."/>
            <person name="Osmani S.A."/>
            <person name="Birren B.W."/>
        </authorList>
    </citation>
    <scope>NUCLEOTIDE SEQUENCE [LARGE SCALE GENOMIC DNA]</scope>
    <source>
        <strain evidence="3">FGSC A4 / ATCC 38163 / CBS 112.46 / NRRL 194 / M139</strain>
    </source>
</reference>
<dbReference type="VEuPathDB" id="FungiDB:AN2565"/>
<evidence type="ECO:0000259" key="1">
    <source>
        <dbReference type="Pfam" id="PF12680"/>
    </source>
</evidence>
<evidence type="ECO:0000313" key="3">
    <source>
        <dbReference type="Proteomes" id="UP000000560"/>
    </source>
</evidence>
<dbReference type="HOGENOM" id="CLU_107714_1_0_1"/>
<name>Q5BA65_EMENI</name>
<reference evidence="3" key="2">
    <citation type="journal article" date="2009" name="Fungal Genet. Biol.">
        <title>The 2008 update of the Aspergillus nidulans genome annotation: a community effort.</title>
        <authorList>
            <person name="Wortman J.R."/>
            <person name="Gilsenan J.M."/>
            <person name="Joardar V."/>
            <person name="Deegan J."/>
            <person name="Clutterbuck J."/>
            <person name="Andersen M.R."/>
            <person name="Archer D."/>
            <person name="Bencina M."/>
            <person name="Braus G."/>
            <person name="Coutinho P."/>
            <person name="von Dohren H."/>
            <person name="Doonan J."/>
            <person name="Driessen A.J."/>
            <person name="Durek P."/>
            <person name="Espeso E."/>
            <person name="Fekete E."/>
            <person name="Flipphi M."/>
            <person name="Estrada C.G."/>
            <person name="Geysens S."/>
            <person name="Goldman G."/>
            <person name="de Groot P.W."/>
            <person name="Hansen K."/>
            <person name="Harris S.D."/>
            <person name="Heinekamp T."/>
            <person name="Helmstaedt K."/>
            <person name="Henrissat B."/>
            <person name="Hofmann G."/>
            <person name="Homan T."/>
            <person name="Horio T."/>
            <person name="Horiuchi H."/>
            <person name="James S."/>
            <person name="Jones M."/>
            <person name="Karaffa L."/>
            <person name="Karanyi Z."/>
            <person name="Kato M."/>
            <person name="Keller N."/>
            <person name="Kelly D.E."/>
            <person name="Kiel J.A."/>
            <person name="Kim J.M."/>
            <person name="van der Klei I.J."/>
            <person name="Klis F.M."/>
            <person name="Kovalchuk A."/>
            <person name="Krasevec N."/>
            <person name="Kubicek C.P."/>
            <person name="Liu B."/>
            <person name="Maccabe A."/>
            <person name="Meyer V."/>
            <person name="Mirabito P."/>
            <person name="Miskei M."/>
            <person name="Mos M."/>
            <person name="Mullins J."/>
            <person name="Nelson D.R."/>
            <person name="Nielsen J."/>
            <person name="Oakley B.R."/>
            <person name="Osmani S.A."/>
            <person name="Pakula T."/>
            <person name="Paszewski A."/>
            <person name="Paulsen I."/>
            <person name="Pilsyk S."/>
            <person name="Pocsi I."/>
            <person name="Punt P.J."/>
            <person name="Ram A.F."/>
            <person name="Ren Q."/>
            <person name="Robellet X."/>
            <person name="Robson G."/>
            <person name="Seiboth B."/>
            <person name="van Solingen P."/>
            <person name="Specht T."/>
            <person name="Sun J."/>
            <person name="Taheri-Talesh N."/>
            <person name="Takeshita N."/>
            <person name="Ussery D."/>
            <person name="vanKuyk P.A."/>
            <person name="Visser H."/>
            <person name="van de Vondervoort P.J."/>
            <person name="de Vries R.P."/>
            <person name="Walton J."/>
            <person name="Xiang X."/>
            <person name="Xiong Y."/>
            <person name="Zeng A.P."/>
            <person name="Brandt B.W."/>
            <person name="Cornell M.J."/>
            <person name="van den Hondel C.A."/>
            <person name="Visser J."/>
            <person name="Oliver S.G."/>
            <person name="Turner G."/>
        </authorList>
    </citation>
    <scope>GENOME REANNOTATION</scope>
    <source>
        <strain evidence="3">FGSC A4 / ATCC 38163 / CBS 112.46 / NRRL 194 / M139</strain>
    </source>
</reference>
<dbReference type="PANTHER" id="PTHR39401">
    <property type="entry name" value="SNOAL-LIKE DOMAIN-CONTAINING PROTEIN"/>
    <property type="match status" value="1"/>
</dbReference>
<dbReference type="InParanoid" id="Q5BA65"/>
<dbReference type="OMA" id="RGTHDES"/>
<accession>Q5BA65</accession>
<keyword evidence="3" id="KW-1185">Reference proteome</keyword>
<organism evidence="2 3">
    <name type="scientific">Emericella nidulans (strain FGSC A4 / ATCC 38163 / CBS 112.46 / NRRL 194 / M139)</name>
    <name type="common">Aspergillus nidulans</name>
    <dbReference type="NCBI Taxonomy" id="227321"/>
    <lineage>
        <taxon>Eukaryota</taxon>
        <taxon>Fungi</taxon>
        <taxon>Dikarya</taxon>
        <taxon>Ascomycota</taxon>
        <taxon>Pezizomycotina</taxon>
        <taxon>Eurotiomycetes</taxon>
        <taxon>Eurotiomycetidae</taxon>
        <taxon>Eurotiales</taxon>
        <taxon>Aspergillaceae</taxon>
        <taxon>Aspergillus</taxon>
        <taxon>Aspergillus subgen. Nidulantes</taxon>
    </lineage>
</organism>
<proteinExistence type="predicted"/>
<dbReference type="Pfam" id="PF12680">
    <property type="entry name" value="SnoaL_2"/>
    <property type="match status" value="1"/>
</dbReference>
<dbReference type="Gene3D" id="3.10.450.50">
    <property type="match status" value="1"/>
</dbReference>
<dbReference type="RefSeq" id="XP_660169.1">
    <property type="nucleotide sequence ID" value="XM_655077.1"/>
</dbReference>
<feature type="domain" description="SnoaL-like" evidence="1">
    <location>
        <begin position="24"/>
        <end position="121"/>
    </location>
</feature>
<dbReference type="CDD" id="cd00531">
    <property type="entry name" value="NTF2_like"/>
    <property type="match status" value="1"/>
</dbReference>
<dbReference type="OrthoDB" id="3468019at2759"/>
<gene>
    <name evidence="2" type="ORF">ANIA_02565</name>
</gene>
<dbReference type="KEGG" id="ani:ANIA_02565"/>
<dbReference type="EMBL" id="BN001307">
    <property type="protein sequence ID" value="CBF87109.1"/>
    <property type="molecule type" value="Genomic_DNA"/>
</dbReference>
<evidence type="ECO:0000313" key="2">
    <source>
        <dbReference type="EMBL" id="CBF87109.1"/>
    </source>
</evidence>
<dbReference type="InterPro" id="IPR037401">
    <property type="entry name" value="SnoaL-like"/>
</dbReference>
<dbReference type="GeneID" id="2874591"/>
<dbReference type="AlphaFoldDB" id="Q5BA65"/>
<dbReference type="InterPro" id="IPR032710">
    <property type="entry name" value="NTF2-like_dom_sf"/>
</dbReference>
<accession>C8VPV2</accession>
<protein>
    <recommendedName>
        <fullName evidence="1">SnoaL-like domain-containing protein</fullName>
    </recommendedName>
</protein>
<dbReference type="PANTHER" id="PTHR39401:SF1">
    <property type="entry name" value="SNOAL-LIKE DOMAIN-CONTAINING PROTEIN"/>
    <property type="match status" value="1"/>
</dbReference>
<dbReference type="SUPFAM" id="SSF54427">
    <property type="entry name" value="NTF2-like"/>
    <property type="match status" value="1"/>
</dbReference>
<sequence length="146" mass="16410">MSSVNLGQMGDGSGAQVATMQFIQQFYTLLDGESPEAAQEWSDMFADDAEFVTPVQTLGGRQAIRAQREEFWTQFPGLKHQPVRVYVSPFSPLDVVVINSYEFTGKDGQHVLSHTAAEFRLVESKDNRLVVQRLEIFLDPTVLGWK</sequence>